<accession>A0A0R3M530</accession>
<sequence length="195" mass="21121">MSETDTQQSESAPPADSGRVNFPWQRVPFVIALVLAIAGVAYTNISHQPLVGYWEFLALAIAVVCVVTKWPELDSKQAQFRLMWTQALHWVAVLVTMNMMLVSGVQQLLPTPATSLVLLTLLALGTFLAGLSLLSPQICFLGIAMGAAVPALSWLKQSMVFFLLAAVFVVGIGMTFWLGYGRVAASDNSKHQVEA</sequence>
<feature type="transmembrane region" description="Helical" evidence="1">
    <location>
        <begin position="51"/>
        <end position="70"/>
    </location>
</feature>
<reference evidence="2 3" key="1">
    <citation type="submission" date="2014-03" db="EMBL/GenBank/DDBJ databases">
        <title>Bradyrhizobium valentinum sp. nov., isolated from effective nodules of Lupinus mariae-josephae, a lupine endemic of basic-lime soils in Eastern Spain.</title>
        <authorList>
            <person name="Duran D."/>
            <person name="Rey L."/>
            <person name="Navarro A."/>
            <person name="Busquets A."/>
            <person name="Imperial J."/>
            <person name="Ruiz-Argueso T."/>
        </authorList>
    </citation>
    <scope>NUCLEOTIDE SEQUENCE [LARGE SCALE GENOMIC DNA]</scope>
    <source>
        <strain evidence="2 3">PAC68</strain>
    </source>
</reference>
<feature type="transmembrane region" description="Helical" evidence="1">
    <location>
        <begin position="161"/>
        <end position="180"/>
    </location>
</feature>
<dbReference type="RefSeq" id="WP_057833415.1">
    <property type="nucleotide sequence ID" value="NZ_LLXZ01000003.1"/>
</dbReference>
<gene>
    <name evidence="2" type="ORF">CQ12_16075</name>
</gene>
<comment type="caution">
    <text evidence="2">The sequence shown here is derived from an EMBL/GenBank/DDBJ whole genome shotgun (WGS) entry which is preliminary data.</text>
</comment>
<dbReference type="EMBL" id="LLXZ01000003">
    <property type="protein sequence ID" value="KRR15303.1"/>
    <property type="molecule type" value="Genomic_DNA"/>
</dbReference>
<proteinExistence type="predicted"/>
<protein>
    <submittedName>
        <fullName evidence="2">Uncharacterized protein</fullName>
    </submittedName>
</protein>
<organism evidence="2 3">
    <name type="scientific">Bradyrhizobium jicamae</name>
    <dbReference type="NCBI Taxonomy" id="280332"/>
    <lineage>
        <taxon>Bacteria</taxon>
        <taxon>Pseudomonadati</taxon>
        <taxon>Pseudomonadota</taxon>
        <taxon>Alphaproteobacteria</taxon>
        <taxon>Hyphomicrobiales</taxon>
        <taxon>Nitrobacteraceae</taxon>
        <taxon>Bradyrhizobium</taxon>
    </lineage>
</organism>
<dbReference type="AlphaFoldDB" id="A0A0R3M530"/>
<name>A0A0R3M530_9BRAD</name>
<feature type="transmembrane region" description="Helical" evidence="1">
    <location>
        <begin position="138"/>
        <end position="155"/>
    </location>
</feature>
<feature type="transmembrane region" description="Helical" evidence="1">
    <location>
        <begin position="27"/>
        <end position="45"/>
    </location>
</feature>
<evidence type="ECO:0000313" key="3">
    <source>
        <dbReference type="Proteomes" id="UP000050863"/>
    </source>
</evidence>
<dbReference type="Proteomes" id="UP000050863">
    <property type="component" value="Unassembled WGS sequence"/>
</dbReference>
<dbReference type="OrthoDB" id="7375506at2"/>
<evidence type="ECO:0000256" key="1">
    <source>
        <dbReference type="SAM" id="Phobius"/>
    </source>
</evidence>
<feature type="transmembrane region" description="Helical" evidence="1">
    <location>
        <begin position="113"/>
        <end position="131"/>
    </location>
</feature>
<keyword evidence="1" id="KW-1133">Transmembrane helix</keyword>
<evidence type="ECO:0000313" key="2">
    <source>
        <dbReference type="EMBL" id="KRR15303.1"/>
    </source>
</evidence>
<feature type="transmembrane region" description="Helical" evidence="1">
    <location>
        <begin position="82"/>
        <end position="101"/>
    </location>
</feature>
<keyword evidence="1" id="KW-0472">Membrane</keyword>
<keyword evidence="3" id="KW-1185">Reference proteome</keyword>
<keyword evidence="1" id="KW-0812">Transmembrane</keyword>